<evidence type="ECO:0000259" key="7">
    <source>
        <dbReference type="Pfam" id="PF07976"/>
    </source>
</evidence>
<dbReference type="Pfam" id="PF01494">
    <property type="entry name" value="FAD_binding_3"/>
    <property type="match status" value="1"/>
</dbReference>
<dbReference type="Gene3D" id="3.40.30.20">
    <property type="match status" value="1"/>
</dbReference>
<evidence type="ECO:0000256" key="1">
    <source>
        <dbReference type="ARBA" id="ARBA00005179"/>
    </source>
</evidence>
<dbReference type="Proteomes" id="UP001408356">
    <property type="component" value="Unassembled WGS sequence"/>
</dbReference>
<keyword evidence="4" id="KW-0274">FAD</keyword>
<evidence type="ECO:0000256" key="2">
    <source>
        <dbReference type="ARBA" id="ARBA00007801"/>
    </source>
</evidence>
<reference evidence="8 9" key="1">
    <citation type="journal article" date="2024" name="J. Plant Pathol.">
        <title>Sequence and assembly of the genome of Seiridium unicorne, isolate CBS 538.82, causal agent of cypress canker disease.</title>
        <authorList>
            <person name="Scali E."/>
            <person name="Rocca G.D."/>
            <person name="Danti R."/>
            <person name="Garbelotto M."/>
            <person name="Barberini S."/>
            <person name="Baroncelli R."/>
            <person name="Emiliani G."/>
        </authorList>
    </citation>
    <scope>NUCLEOTIDE SEQUENCE [LARGE SCALE GENOMIC DNA]</scope>
    <source>
        <strain evidence="8 9">BM-138-508</strain>
    </source>
</reference>
<gene>
    <name evidence="8" type="ORF">SUNI508_05911</name>
</gene>
<feature type="domain" description="Phenol hydroxylase-like C-terminal dimerisation" evidence="7">
    <location>
        <begin position="426"/>
        <end position="642"/>
    </location>
</feature>
<dbReference type="InterPro" id="IPR038220">
    <property type="entry name" value="PHOX_C_sf"/>
</dbReference>
<keyword evidence="3" id="KW-0285">Flavoprotein</keyword>
<name>A0ABR2V396_9PEZI</name>
<comment type="pathway">
    <text evidence="1">Secondary metabolite biosynthesis.</text>
</comment>
<dbReference type="InterPro" id="IPR050641">
    <property type="entry name" value="RIFMO-like"/>
</dbReference>
<evidence type="ECO:0000256" key="3">
    <source>
        <dbReference type="ARBA" id="ARBA00022630"/>
    </source>
</evidence>
<dbReference type="SUPFAM" id="SSF52833">
    <property type="entry name" value="Thioredoxin-like"/>
    <property type="match status" value="1"/>
</dbReference>
<dbReference type="PRINTS" id="PR00420">
    <property type="entry name" value="RNGMNOXGNASE"/>
</dbReference>
<keyword evidence="5" id="KW-0560">Oxidoreductase</keyword>
<dbReference type="InterPro" id="IPR036188">
    <property type="entry name" value="FAD/NAD-bd_sf"/>
</dbReference>
<evidence type="ECO:0000259" key="6">
    <source>
        <dbReference type="Pfam" id="PF01494"/>
    </source>
</evidence>
<dbReference type="InterPro" id="IPR012941">
    <property type="entry name" value="Phe_hydrox_C_dim_dom"/>
</dbReference>
<keyword evidence="9" id="KW-1185">Reference proteome</keyword>
<dbReference type="SUPFAM" id="SSF51905">
    <property type="entry name" value="FAD/NAD(P)-binding domain"/>
    <property type="match status" value="1"/>
</dbReference>
<accession>A0ABR2V396</accession>
<evidence type="ECO:0000256" key="4">
    <source>
        <dbReference type="ARBA" id="ARBA00022827"/>
    </source>
</evidence>
<dbReference type="InterPro" id="IPR002938">
    <property type="entry name" value="FAD-bd"/>
</dbReference>
<dbReference type="EMBL" id="JARVKF010000190">
    <property type="protein sequence ID" value="KAK9421373.1"/>
    <property type="molecule type" value="Genomic_DNA"/>
</dbReference>
<dbReference type="InterPro" id="IPR036249">
    <property type="entry name" value="Thioredoxin-like_sf"/>
</dbReference>
<dbReference type="SUPFAM" id="SSF54373">
    <property type="entry name" value="FAD-linked reductases, C-terminal domain"/>
    <property type="match status" value="1"/>
</dbReference>
<comment type="similarity">
    <text evidence="2">Belongs to the PheA/TfdB FAD monooxygenase family.</text>
</comment>
<protein>
    <submittedName>
        <fullName evidence="8">FAD binding domain-containing protein</fullName>
    </submittedName>
</protein>
<dbReference type="PANTHER" id="PTHR43004:SF4">
    <property type="entry name" value="FAD-BINDING DOMAIN-CONTAINING PROTEIN"/>
    <property type="match status" value="1"/>
</dbReference>
<comment type="caution">
    <text evidence="8">The sequence shown here is derived from an EMBL/GenBank/DDBJ whole genome shotgun (WGS) entry which is preliminary data.</text>
</comment>
<sequence length="646" mass="71711">MAPYITGSDTDMAGTTTMESVETTAVNGSLSQPGQSENEQCDVCVVGAGPSGLMLASLLARFGINVITLDERPDQTAVGRADGIQPKTIETFRMLGICDELLRLGIKIYDICMWKGSSTQKLTRMGREVHYPDSIVDILEPYILIGHQGMIEKAFLDDLHQRGGEVKRSHKFRKCEAREDQSGRPIVVHSDFNVTQEEKIIEADYVVGCDGAHSSVRKMIFESPRTSGASVWGVLDGELVTDFPDIWSKTVIFSEEHGSILIIPRERNMTRFYIEMKESASSKDLGQEYVMQRAKDIFSPYHVEWSSVEWFGKYQVAQKVAEKFADPSLRIFIGGDASHSHSPKAAQGLNTSVHDTFNLGWKLNLAVRGLAKPVLLQSYEEERQKIGQDLIDFDYEHANQIASGDAAALAENFQKNIRFISGVGAEYAPNTINKATLDIRGSAQPGCNLPPAKATRYYDANPVDVQLDIPILGQFRVYTFVRDVTSAPDRIFLDSFSSTLLDPSSIVSRLSAAAQESYRKVPRKASPEEVYTRPERYTTVSQLFSYCLITMTEKSLFEIADLPDILSRSPWTVYLDNIPELDTRGKTCTEKWLGDLGQGEVAVVVVRPDGYAGAIERWNTADEGAGKQAAQALDTYFGNFLQVPEL</sequence>
<organism evidence="8 9">
    <name type="scientific">Seiridium unicorne</name>
    <dbReference type="NCBI Taxonomy" id="138068"/>
    <lineage>
        <taxon>Eukaryota</taxon>
        <taxon>Fungi</taxon>
        <taxon>Dikarya</taxon>
        <taxon>Ascomycota</taxon>
        <taxon>Pezizomycotina</taxon>
        <taxon>Sordariomycetes</taxon>
        <taxon>Xylariomycetidae</taxon>
        <taxon>Amphisphaeriales</taxon>
        <taxon>Sporocadaceae</taxon>
        <taxon>Seiridium</taxon>
    </lineage>
</organism>
<proteinExistence type="inferred from homology"/>
<dbReference type="Pfam" id="PF07976">
    <property type="entry name" value="Phe_hydrox_dim"/>
    <property type="match status" value="1"/>
</dbReference>
<evidence type="ECO:0000313" key="9">
    <source>
        <dbReference type="Proteomes" id="UP001408356"/>
    </source>
</evidence>
<dbReference type="PANTHER" id="PTHR43004">
    <property type="entry name" value="TRK SYSTEM POTASSIUM UPTAKE PROTEIN"/>
    <property type="match status" value="1"/>
</dbReference>
<feature type="domain" description="FAD-binding" evidence="6">
    <location>
        <begin position="41"/>
        <end position="393"/>
    </location>
</feature>
<dbReference type="Gene3D" id="3.30.9.10">
    <property type="entry name" value="D-Amino Acid Oxidase, subunit A, domain 2"/>
    <property type="match status" value="1"/>
</dbReference>
<evidence type="ECO:0000313" key="8">
    <source>
        <dbReference type="EMBL" id="KAK9421373.1"/>
    </source>
</evidence>
<dbReference type="Gene3D" id="3.50.50.60">
    <property type="entry name" value="FAD/NAD(P)-binding domain"/>
    <property type="match status" value="1"/>
</dbReference>
<evidence type="ECO:0000256" key="5">
    <source>
        <dbReference type="ARBA" id="ARBA00023002"/>
    </source>
</evidence>